<reference evidence="3" key="1">
    <citation type="submission" date="2024-04" db="EMBL/GenBank/DDBJ databases">
        <authorList>
            <person name="Shaw F."/>
            <person name="Minotto A."/>
        </authorList>
    </citation>
    <scope>NUCLEOTIDE SEQUENCE [LARGE SCALE GENOMIC DNA]</scope>
</reference>
<keyword evidence="3" id="KW-1185">Reference proteome</keyword>
<dbReference type="EMBL" id="OZ037945">
    <property type="protein sequence ID" value="CAL1699952.1"/>
    <property type="molecule type" value="Genomic_DNA"/>
</dbReference>
<accession>A0ABP1CYU6</accession>
<organism evidence="2 3">
    <name type="scientific">Somion occarium</name>
    <dbReference type="NCBI Taxonomy" id="3059160"/>
    <lineage>
        <taxon>Eukaryota</taxon>
        <taxon>Fungi</taxon>
        <taxon>Dikarya</taxon>
        <taxon>Basidiomycota</taxon>
        <taxon>Agaricomycotina</taxon>
        <taxon>Agaricomycetes</taxon>
        <taxon>Polyporales</taxon>
        <taxon>Cerrenaceae</taxon>
        <taxon>Somion</taxon>
    </lineage>
</organism>
<sequence>MHSAAGRLSLSQRMKVLCDILLFARPLPYLHNFPCTFSHQTSSIKRRSCISTSSSMEPVHHRVSGPPFSEYPYGSCR</sequence>
<proteinExistence type="predicted"/>
<evidence type="ECO:0000313" key="2">
    <source>
        <dbReference type="EMBL" id="CAL1699952.1"/>
    </source>
</evidence>
<evidence type="ECO:0000256" key="1">
    <source>
        <dbReference type="SAM" id="MobiDB-lite"/>
    </source>
</evidence>
<protein>
    <submittedName>
        <fullName evidence="2">Uncharacterized protein</fullName>
    </submittedName>
</protein>
<feature type="region of interest" description="Disordered" evidence="1">
    <location>
        <begin position="57"/>
        <end position="77"/>
    </location>
</feature>
<gene>
    <name evidence="2" type="ORF">GFSPODELE1_LOCUS2930</name>
</gene>
<dbReference type="Proteomes" id="UP001497453">
    <property type="component" value="Chromosome 2"/>
</dbReference>
<evidence type="ECO:0000313" key="3">
    <source>
        <dbReference type="Proteomes" id="UP001497453"/>
    </source>
</evidence>
<name>A0ABP1CYU6_9APHY</name>